<organism evidence="1 2">
    <name type="scientific">Letharia columbiana</name>
    <dbReference type="NCBI Taxonomy" id="112416"/>
    <lineage>
        <taxon>Eukaryota</taxon>
        <taxon>Fungi</taxon>
        <taxon>Dikarya</taxon>
        <taxon>Ascomycota</taxon>
        <taxon>Pezizomycotina</taxon>
        <taxon>Lecanoromycetes</taxon>
        <taxon>OSLEUM clade</taxon>
        <taxon>Lecanoromycetidae</taxon>
        <taxon>Lecanorales</taxon>
        <taxon>Lecanorineae</taxon>
        <taxon>Parmeliaceae</taxon>
        <taxon>Letharia</taxon>
    </lineage>
</organism>
<dbReference type="GeneID" id="59286777"/>
<keyword evidence="2" id="KW-1185">Reference proteome</keyword>
<sequence length="317" mass="36843">MQFNQGIHVRLEKDWYAIYIQRLLVYSVEGKDLQTHPRMKDTFQVGVRMTRGPKTGLKDAKDIANGCRVGQGKRIYRGSDPSYLVTFWFMNPLPKFEYSAAVKDHTPPFHQYLDENDEPVINLDLPTIDVIGNGIYRRYPTVTDRDDKKVETGKKTYFNMPKTTMWDSIKTFHITYGVHIARKMQFNQDIHVRTARPYNEIRTGQKPMTLLHRLEKDWPETASDTFQISNLITRDPATGLKDASPPDRTTVLFDICNGDRAQEKEHETIEEHICYGRVDNMGGKSFLEKTKTEFCALLTIPRRFKTPSCDDFRCHQP</sequence>
<dbReference type="OrthoDB" id="6513042at2759"/>
<accession>A0A8H6FXV6</accession>
<dbReference type="EMBL" id="JACCJC010000017">
    <property type="protein sequence ID" value="KAF6236822.1"/>
    <property type="molecule type" value="Genomic_DNA"/>
</dbReference>
<protein>
    <submittedName>
        <fullName evidence="1">Uncharacterized protein</fullName>
    </submittedName>
</protein>
<reference evidence="1 2" key="1">
    <citation type="journal article" date="2020" name="Genomics">
        <title>Complete, high-quality genomes from long-read metagenomic sequencing of two wolf lichen thalli reveals enigmatic genome architecture.</title>
        <authorList>
            <person name="McKenzie S.K."/>
            <person name="Walston R.F."/>
            <person name="Allen J.L."/>
        </authorList>
    </citation>
    <scope>NUCLEOTIDE SEQUENCE [LARGE SCALE GENOMIC DNA]</scope>
    <source>
        <strain evidence="1">WasteWater2</strain>
    </source>
</reference>
<dbReference type="AlphaFoldDB" id="A0A8H6FXV6"/>
<proteinExistence type="predicted"/>
<dbReference type="RefSeq" id="XP_037166155.1">
    <property type="nucleotide sequence ID" value="XM_037307031.1"/>
</dbReference>
<evidence type="ECO:0000313" key="1">
    <source>
        <dbReference type="EMBL" id="KAF6236822.1"/>
    </source>
</evidence>
<dbReference type="Proteomes" id="UP000578531">
    <property type="component" value="Unassembled WGS sequence"/>
</dbReference>
<evidence type="ECO:0000313" key="2">
    <source>
        <dbReference type="Proteomes" id="UP000578531"/>
    </source>
</evidence>
<gene>
    <name evidence="1" type="ORF">HO173_005113</name>
</gene>
<comment type="caution">
    <text evidence="1">The sequence shown here is derived from an EMBL/GenBank/DDBJ whole genome shotgun (WGS) entry which is preliminary data.</text>
</comment>
<name>A0A8H6FXV6_9LECA</name>